<dbReference type="InParanoid" id="A0A0V1BBA8"/>
<reference evidence="1 2" key="1">
    <citation type="submission" date="2015-01" db="EMBL/GenBank/DDBJ databases">
        <title>Evolution of Trichinella species and genotypes.</title>
        <authorList>
            <person name="Korhonen P.K."/>
            <person name="Edoardo P."/>
            <person name="Giuseppe L.R."/>
            <person name="Gasser R.B."/>
        </authorList>
    </citation>
    <scope>NUCLEOTIDE SEQUENCE [LARGE SCALE GENOMIC DNA]</scope>
    <source>
        <strain evidence="1">ISS3</strain>
    </source>
</reference>
<sequence>MDRSAPAILTTDNKIDCQCKRTYTTTSMRLELSQQTLSARQYLSEKSIRDSSKWIRAKIFDRQLKVQHGKRDVPRVSAIITCRRALQLRAI</sequence>
<organism evidence="1 2">
    <name type="scientific">Trichinella spiralis</name>
    <name type="common">Trichina worm</name>
    <dbReference type="NCBI Taxonomy" id="6334"/>
    <lineage>
        <taxon>Eukaryota</taxon>
        <taxon>Metazoa</taxon>
        <taxon>Ecdysozoa</taxon>
        <taxon>Nematoda</taxon>
        <taxon>Enoplea</taxon>
        <taxon>Dorylaimia</taxon>
        <taxon>Trichinellida</taxon>
        <taxon>Trichinellidae</taxon>
        <taxon>Trichinella</taxon>
    </lineage>
</organism>
<comment type="caution">
    <text evidence="1">The sequence shown here is derived from an EMBL/GenBank/DDBJ whole genome shotgun (WGS) entry which is preliminary data.</text>
</comment>
<dbReference type="Proteomes" id="UP000054776">
    <property type="component" value="Unassembled WGS sequence"/>
</dbReference>
<accession>A0A0V1BBA8</accession>
<name>A0A0V1BBA8_TRISP</name>
<gene>
    <name evidence="1" type="ORF">T01_10279</name>
</gene>
<dbReference type="EMBL" id="JYDH01000072">
    <property type="protein sequence ID" value="KRY34108.1"/>
    <property type="molecule type" value="Genomic_DNA"/>
</dbReference>
<evidence type="ECO:0000313" key="1">
    <source>
        <dbReference type="EMBL" id="KRY34108.1"/>
    </source>
</evidence>
<dbReference type="AlphaFoldDB" id="A0A0V1BBA8"/>
<protein>
    <submittedName>
        <fullName evidence="1">Uncharacterized protein</fullName>
    </submittedName>
</protein>
<keyword evidence="2" id="KW-1185">Reference proteome</keyword>
<proteinExistence type="predicted"/>
<evidence type="ECO:0000313" key="2">
    <source>
        <dbReference type="Proteomes" id="UP000054776"/>
    </source>
</evidence>